<dbReference type="InterPro" id="IPR008979">
    <property type="entry name" value="Galactose-bd-like_sf"/>
</dbReference>
<dbReference type="EMBL" id="CP130318">
    <property type="protein sequence ID" value="WNQ10813.1"/>
    <property type="molecule type" value="Genomic_DNA"/>
</dbReference>
<feature type="domain" description="Alpha-galactosidase NEW3" evidence="4">
    <location>
        <begin position="424"/>
        <end position="499"/>
    </location>
</feature>
<dbReference type="SUPFAM" id="SSF49785">
    <property type="entry name" value="Galactose-binding domain-like"/>
    <property type="match status" value="1"/>
</dbReference>
<dbReference type="InterPro" id="IPR003305">
    <property type="entry name" value="CenC_carb-bd"/>
</dbReference>
<dbReference type="InterPro" id="IPR032719">
    <property type="entry name" value="WbsX"/>
</dbReference>
<sequence length="775" mass="84786">MKVTSLLLKGVSCIALAAALFTAPSPAPVQAEPDYNVGAFYFSDWNPELGPFLMKNTEKLYGRDGDWMGGIKDHLTAAGPWGYGPISDREPLGGWYDDREQSVMDTHILQASSRGLGHFAFYYYWKDNGGGERPGQNVHQFQSSPYKDLMKFYLYMMADGKWPASDWDKLIVPNLVQFMKDSSYQRTPDGRPIVGFYGDFESRLGGKEQWKKALATLRTQAKAAGLKNPLLLVNGYRELSPSIEQGFDGFLPLNLAGIGLDGSQGNTADYSVYPKAWKDFVYKTYPKGSKSENYENYLLIPGGISGFDTRSWRGIGYGDHDGVETSAYLNPSPDKFRVQAANVKDYLDTHPRSMNMATFYAWNEFGEGGAIEPTTQYGFGYVNALQETFHLDNSRYQARVKKDGLENEDPALRLEFAPVQTSVTKGAALRVKGKVTNQGSETVRQGTVTLDAGAWKAKALSGTDLAGLKPGETRQVEFEVAAGDGKDWTKHELTISAAYETGGRKAVENTTTFVVETPDVHGLIEPITGPVFGGDKLSLELNLIRYTPDAAAGHYRIEAPDGWSLSGRSEGSFSFTGKKPENGKALSAAAQLTIPKEVTDGSYPVTLVVSSQGRETRSSITLSVGNSLANPGFEKDKDKNGLADGWLAMTGKEAFELSGDKHDGSMAQKLTAQGFGAGIRQEWLALDPKKTYVVEAWVKVEAGTLNIAEAEADAGFKNFLGFTVQKQVSNRNWQKISFTVKPKPGGVNGSIRFLSWSSGKTVAYIDHVVFRPVAD</sequence>
<dbReference type="Pfam" id="PF10633">
    <property type="entry name" value="NPCBM_assoc"/>
    <property type="match status" value="1"/>
</dbReference>
<dbReference type="RefSeq" id="WP_315604587.1">
    <property type="nucleotide sequence ID" value="NZ_CP130318.1"/>
</dbReference>
<gene>
    <name evidence="5" type="ORF">MJA45_24860</name>
</gene>
<evidence type="ECO:0000313" key="6">
    <source>
        <dbReference type="Proteomes" id="UP001305702"/>
    </source>
</evidence>
<dbReference type="AlphaFoldDB" id="A0AA96RF23"/>
<feature type="chain" id="PRO_5041660291" evidence="2">
    <location>
        <begin position="18"/>
        <end position="775"/>
    </location>
</feature>
<dbReference type="Proteomes" id="UP001305702">
    <property type="component" value="Chromosome"/>
</dbReference>
<protein>
    <submittedName>
        <fullName evidence="5">Glycoside hydrolase family 99-like domain-containing protein</fullName>
    </submittedName>
</protein>
<dbReference type="PANTHER" id="PTHR41244:SF1">
    <property type="entry name" value="GLYCOSYLTRANSFERASE"/>
    <property type="match status" value="1"/>
</dbReference>
<evidence type="ECO:0000256" key="2">
    <source>
        <dbReference type="SAM" id="SignalP"/>
    </source>
</evidence>
<feature type="domain" description="CBM-cenC" evidence="3">
    <location>
        <begin position="626"/>
        <end position="755"/>
    </location>
</feature>
<dbReference type="Gene3D" id="3.20.20.80">
    <property type="entry name" value="Glycosidases"/>
    <property type="match status" value="1"/>
</dbReference>
<keyword evidence="2" id="KW-0732">Signal</keyword>
<evidence type="ECO:0000313" key="5">
    <source>
        <dbReference type="EMBL" id="WNQ10813.1"/>
    </source>
</evidence>
<keyword evidence="1" id="KW-0378">Hydrolase</keyword>
<dbReference type="Pfam" id="PF02018">
    <property type="entry name" value="CBM_4_9"/>
    <property type="match status" value="1"/>
</dbReference>
<evidence type="ECO:0000259" key="4">
    <source>
        <dbReference type="Pfam" id="PF10633"/>
    </source>
</evidence>
<organism evidence="5 6">
    <name type="scientific">Paenibacillus aurantius</name>
    <dbReference type="NCBI Taxonomy" id="2918900"/>
    <lineage>
        <taxon>Bacteria</taxon>
        <taxon>Bacillati</taxon>
        <taxon>Bacillota</taxon>
        <taxon>Bacilli</taxon>
        <taxon>Bacillales</taxon>
        <taxon>Paenibacillaceae</taxon>
        <taxon>Paenibacillus</taxon>
    </lineage>
</organism>
<dbReference type="InterPro" id="IPR018905">
    <property type="entry name" value="A-galactase_NEW3"/>
</dbReference>
<keyword evidence="6" id="KW-1185">Reference proteome</keyword>
<evidence type="ECO:0000259" key="3">
    <source>
        <dbReference type="Pfam" id="PF02018"/>
    </source>
</evidence>
<dbReference type="GO" id="GO:0016798">
    <property type="term" value="F:hydrolase activity, acting on glycosyl bonds"/>
    <property type="evidence" value="ECO:0007669"/>
    <property type="project" value="InterPro"/>
</dbReference>
<dbReference type="PANTHER" id="PTHR41244">
    <property type="entry name" value="RHAMNAN SYNTHESIS F"/>
    <property type="match status" value="1"/>
</dbReference>
<evidence type="ECO:0000256" key="1">
    <source>
        <dbReference type="ARBA" id="ARBA00022801"/>
    </source>
</evidence>
<name>A0AA96RF23_9BACL</name>
<proteinExistence type="predicted"/>
<accession>A0AA96RF23</accession>
<dbReference type="Pfam" id="PF14307">
    <property type="entry name" value="Glyco_tran_WbsX"/>
    <property type="match status" value="1"/>
</dbReference>
<feature type="signal peptide" evidence="2">
    <location>
        <begin position="1"/>
        <end position="17"/>
    </location>
</feature>
<dbReference type="KEGG" id="paun:MJA45_24860"/>
<dbReference type="Gene3D" id="2.60.120.260">
    <property type="entry name" value="Galactose-binding domain-like"/>
    <property type="match status" value="1"/>
</dbReference>
<reference evidence="5 6" key="1">
    <citation type="submission" date="2022-02" db="EMBL/GenBank/DDBJ databases">
        <title>Paenibacillus sp. MBLB1776 Whole Genome Shotgun Sequencing.</title>
        <authorList>
            <person name="Hwang C.Y."/>
            <person name="Cho E.-S."/>
            <person name="Seo M.-J."/>
        </authorList>
    </citation>
    <scope>NUCLEOTIDE SEQUENCE [LARGE SCALE GENOMIC DNA]</scope>
    <source>
        <strain evidence="5 6">MBLB1776</strain>
    </source>
</reference>